<dbReference type="Gene3D" id="3.40.50.1000">
    <property type="entry name" value="HAD superfamily/HAD-like"/>
    <property type="match status" value="1"/>
</dbReference>
<feature type="region of interest" description="Disordered" evidence="5">
    <location>
        <begin position="1"/>
        <end position="44"/>
    </location>
</feature>
<dbReference type="SUPFAM" id="SSF56784">
    <property type="entry name" value="HAD-like"/>
    <property type="match status" value="1"/>
</dbReference>
<dbReference type="Gene3D" id="3.30.70.1020">
    <property type="entry name" value="Trehalose-6-phosphate phosphatase related protein, domain 2"/>
    <property type="match status" value="1"/>
</dbReference>
<dbReference type="InterPro" id="IPR044651">
    <property type="entry name" value="OTSB-like"/>
</dbReference>
<dbReference type="NCBIfam" id="TIGR00685">
    <property type="entry name" value="T6PP"/>
    <property type="match status" value="1"/>
</dbReference>
<name>A0A538U3H3_UNCEI</name>
<reference evidence="6 7" key="1">
    <citation type="journal article" date="2019" name="Nat. Microbiol.">
        <title>Mediterranean grassland soil C-N compound turnover is dependent on rainfall and depth, and is mediated by genomically divergent microorganisms.</title>
        <authorList>
            <person name="Diamond S."/>
            <person name="Andeer P.F."/>
            <person name="Li Z."/>
            <person name="Crits-Christoph A."/>
            <person name="Burstein D."/>
            <person name="Anantharaman K."/>
            <person name="Lane K.R."/>
            <person name="Thomas B.C."/>
            <person name="Pan C."/>
            <person name="Northen T.R."/>
            <person name="Banfield J.F."/>
        </authorList>
    </citation>
    <scope>NUCLEOTIDE SEQUENCE [LARGE SCALE GENOMIC DNA]</scope>
    <source>
        <strain evidence="6">WS_11</strain>
    </source>
</reference>
<dbReference type="Proteomes" id="UP000319771">
    <property type="component" value="Unassembled WGS sequence"/>
</dbReference>
<dbReference type="AlphaFoldDB" id="A0A538U3H3"/>
<sequence>MRRASPGRDLGAASPAIDSPLKMGHQSRDRQVPRRAMRTRAPRRQAPVGIPAALWRRVAAAPHRLLMLDYDGTLAPFRTDRAAARAQPATLARLRALSEARGTTLAIVSGRPLAELARLIGIPGLHMIGEHGWEERRPGRRPIRHRLVPASRAALARAAAAASGHGWGLRVERKRTGLVLHTRGLPAARARALEAEARRAWAPEAGDGVLMLAPTAGGIELRAPQRTKGTAARSLIAAAPEGTLAVFVGDDHTDEDAFAVVRGSGFGVRVGAGRRASLAVARLADCDAVAEFLGRWLRLRDA</sequence>
<dbReference type="UniPathway" id="UPA00299"/>
<protein>
    <recommendedName>
        <fullName evidence="4">Trehalose 6-phosphate phosphatase</fullName>
        <ecNumber evidence="4">3.1.3.12</ecNumber>
    </recommendedName>
</protein>
<dbReference type="GO" id="GO:0005992">
    <property type="term" value="P:trehalose biosynthetic process"/>
    <property type="evidence" value="ECO:0007669"/>
    <property type="project" value="UniProtKB-UniPathway"/>
</dbReference>
<gene>
    <name evidence="6" type="primary">otsB</name>
    <name evidence="6" type="ORF">E6K81_12620</name>
</gene>
<dbReference type="NCBIfam" id="TIGR01484">
    <property type="entry name" value="HAD-SF-IIB"/>
    <property type="match status" value="1"/>
</dbReference>
<keyword evidence="3 4" id="KW-0378">Hydrolase</keyword>
<dbReference type="GO" id="GO:0004805">
    <property type="term" value="F:trehalose-phosphatase activity"/>
    <property type="evidence" value="ECO:0007669"/>
    <property type="project" value="UniProtKB-EC"/>
</dbReference>
<dbReference type="PANTHER" id="PTHR43768:SF3">
    <property type="entry name" value="TREHALOSE 6-PHOSPHATE PHOSPHATASE"/>
    <property type="match status" value="1"/>
</dbReference>
<dbReference type="InterPro" id="IPR003337">
    <property type="entry name" value="Trehalose_PPase"/>
</dbReference>
<feature type="compositionally biased region" description="Basic residues" evidence="5">
    <location>
        <begin position="33"/>
        <end position="43"/>
    </location>
</feature>
<dbReference type="InterPro" id="IPR036412">
    <property type="entry name" value="HAD-like_sf"/>
</dbReference>
<dbReference type="EMBL" id="VBPB01000225">
    <property type="protein sequence ID" value="TMQ70438.1"/>
    <property type="molecule type" value="Genomic_DNA"/>
</dbReference>
<evidence type="ECO:0000313" key="6">
    <source>
        <dbReference type="EMBL" id="TMQ70438.1"/>
    </source>
</evidence>
<dbReference type="InterPro" id="IPR023214">
    <property type="entry name" value="HAD_sf"/>
</dbReference>
<evidence type="ECO:0000256" key="4">
    <source>
        <dbReference type="RuleBase" id="RU361117"/>
    </source>
</evidence>
<evidence type="ECO:0000256" key="3">
    <source>
        <dbReference type="ARBA" id="ARBA00022801"/>
    </source>
</evidence>
<evidence type="ECO:0000313" key="7">
    <source>
        <dbReference type="Proteomes" id="UP000319771"/>
    </source>
</evidence>
<evidence type="ECO:0000256" key="5">
    <source>
        <dbReference type="SAM" id="MobiDB-lite"/>
    </source>
</evidence>
<comment type="catalytic activity">
    <reaction evidence="4">
        <text>alpha,alpha-trehalose 6-phosphate + H2O = alpha,alpha-trehalose + phosphate</text>
        <dbReference type="Rhea" id="RHEA:23420"/>
        <dbReference type="ChEBI" id="CHEBI:15377"/>
        <dbReference type="ChEBI" id="CHEBI:16551"/>
        <dbReference type="ChEBI" id="CHEBI:43474"/>
        <dbReference type="ChEBI" id="CHEBI:58429"/>
        <dbReference type="EC" id="3.1.3.12"/>
    </reaction>
</comment>
<dbReference type="GO" id="GO:0046872">
    <property type="term" value="F:metal ion binding"/>
    <property type="evidence" value="ECO:0007669"/>
    <property type="project" value="UniProtKB-KW"/>
</dbReference>
<evidence type="ECO:0000256" key="1">
    <source>
        <dbReference type="ARBA" id="ARBA00005199"/>
    </source>
</evidence>
<comment type="cofactor">
    <cofactor evidence="4">
        <name>Mg(2+)</name>
        <dbReference type="ChEBI" id="CHEBI:18420"/>
    </cofactor>
</comment>
<comment type="pathway">
    <text evidence="1 4">Glycan biosynthesis; trehalose biosynthesis.</text>
</comment>
<comment type="similarity">
    <text evidence="2 4">Belongs to the trehalose phosphatase family.</text>
</comment>
<dbReference type="PANTHER" id="PTHR43768">
    <property type="entry name" value="TREHALOSE 6-PHOSPHATE PHOSPHATASE"/>
    <property type="match status" value="1"/>
</dbReference>
<keyword evidence="4" id="KW-0479">Metal-binding</keyword>
<accession>A0A538U3H3</accession>
<dbReference type="InterPro" id="IPR006379">
    <property type="entry name" value="HAD-SF_hydro_IIB"/>
</dbReference>
<comment type="caution">
    <text evidence="6">The sequence shown here is derived from an EMBL/GenBank/DDBJ whole genome shotgun (WGS) entry which is preliminary data.</text>
</comment>
<dbReference type="Pfam" id="PF02358">
    <property type="entry name" value="Trehalose_PPase"/>
    <property type="match status" value="1"/>
</dbReference>
<organism evidence="6 7">
    <name type="scientific">Eiseniibacteriota bacterium</name>
    <dbReference type="NCBI Taxonomy" id="2212470"/>
    <lineage>
        <taxon>Bacteria</taxon>
        <taxon>Candidatus Eiseniibacteriota</taxon>
    </lineage>
</organism>
<keyword evidence="4" id="KW-0460">Magnesium</keyword>
<dbReference type="EC" id="3.1.3.12" evidence="4"/>
<comment type="function">
    <text evidence="4">Removes the phosphate from trehalose 6-phosphate to produce free trehalose.</text>
</comment>
<proteinExistence type="inferred from homology"/>
<evidence type="ECO:0000256" key="2">
    <source>
        <dbReference type="ARBA" id="ARBA00008770"/>
    </source>
</evidence>